<feature type="chain" id="PRO_5046858124" description="Type VII secretion protein EssA" evidence="2">
    <location>
        <begin position="24"/>
        <end position="153"/>
    </location>
</feature>
<evidence type="ECO:0008006" key="5">
    <source>
        <dbReference type="Google" id="ProtNLM"/>
    </source>
</evidence>
<evidence type="ECO:0000256" key="1">
    <source>
        <dbReference type="SAM" id="Phobius"/>
    </source>
</evidence>
<name>A0ABS4CEG0_9ENTE</name>
<dbReference type="RefSeq" id="WP_209555791.1">
    <property type="nucleotide sequence ID" value="NZ_JAEDXU010000001.1"/>
</dbReference>
<dbReference type="EMBL" id="JAEDXU010000001">
    <property type="protein sequence ID" value="MBP1045001.1"/>
    <property type="molecule type" value="Genomic_DNA"/>
</dbReference>
<evidence type="ECO:0000313" key="3">
    <source>
        <dbReference type="EMBL" id="MBP1045001.1"/>
    </source>
</evidence>
<keyword evidence="2" id="KW-0732">Signal</keyword>
<evidence type="ECO:0000313" key="4">
    <source>
        <dbReference type="Proteomes" id="UP000673375"/>
    </source>
</evidence>
<reference evidence="3 4" key="1">
    <citation type="submission" date="2020-12" db="EMBL/GenBank/DDBJ databases">
        <title>Vagococcus allomyrinae sp. nov. and Enterococcus lavae sp. nov., isolated from the larvae of Allomyrina dichotoma.</title>
        <authorList>
            <person name="Lee S.D."/>
        </authorList>
    </citation>
    <scope>NUCLEOTIDE SEQUENCE [LARGE SCALE GENOMIC DNA]</scope>
    <source>
        <strain evidence="3 4">BWM-S5</strain>
    </source>
</reference>
<dbReference type="Proteomes" id="UP000673375">
    <property type="component" value="Unassembled WGS sequence"/>
</dbReference>
<feature type="signal peptide" evidence="2">
    <location>
        <begin position="1"/>
        <end position="23"/>
    </location>
</feature>
<sequence length="153" mass="17178">MKKLLIILLAAVSVTLFSATASAKENLLDNELDLKTDRLNKEQGADNKTQSFIAEDRLFDTEMMEKVEHAKEVKEKKSEQEKSEYFLVEVPAVKEIDTDDLFVVGETVKVAQQEETASAVSSPPSLWPLILGTALLTVVALFLFHSRRKKRLV</sequence>
<comment type="caution">
    <text evidence="3">The sequence shown here is derived from an EMBL/GenBank/DDBJ whole genome shotgun (WGS) entry which is preliminary data.</text>
</comment>
<keyword evidence="1" id="KW-0812">Transmembrane</keyword>
<keyword evidence="1" id="KW-1133">Transmembrane helix</keyword>
<organism evidence="3 4">
    <name type="scientific">Enterococcus larvae</name>
    <dbReference type="NCBI Taxonomy" id="2794352"/>
    <lineage>
        <taxon>Bacteria</taxon>
        <taxon>Bacillati</taxon>
        <taxon>Bacillota</taxon>
        <taxon>Bacilli</taxon>
        <taxon>Lactobacillales</taxon>
        <taxon>Enterococcaceae</taxon>
        <taxon>Enterococcus</taxon>
    </lineage>
</organism>
<protein>
    <recommendedName>
        <fullName evidence="5">Type VII secretion protein EssA</fullName>
    </recommendedName>
</protein>
<feature type="transmembrane region" description="Helical" evidence="1">
    <location>
        <begin position="126"/>
        <end position="144"/>
    </location>
</feature>
<keyword evidence="4" id="KW-1185">Reference proteome</keyword>
<keyword evidence="1" id="KW-0472">Membrane</keyword>
<evidence type="ECO:0000256" key="2">
    <source>
        <dbReference type="SAM" id="SignalP"/>
    </source>
</evidence>
<accession>A0ABS4CEG0</accession>
<gene>
    <name evidence="3" type="ORF">I6N96_01825</name>
</gene>
<proteinExistence type="predicted"/>